<dbReference type="PROSITE" id="PS00122">
    <property type="entry name" value="CARBOXYLESTERASE_B_1"/>
    <property type="match status" value="1"/>
</dbReference>
<reference evidence="6 7" key="1">
    <citation type="journal article" date="2018" name="Nat. Biotechnol.">
        <title>A standardized bacterial taxonomy based on genome phylogeny substantially revises the tree of life.</title>
        <authorList>
            <person name="Parks D.H."/>
            <person name="Chuvochina M."/>
            <person name="Waite D.W."/>
            <person name="Rinke C."/>
            <person name="Skarshewski A."/>
            <person name="Chaumeil P.A."/>
            <person name="Hugenholtz P."/>
        </authorList>
    </citation>
    <scope>NUCLEOTIDE SEQUENCE [LARGE SCALE GENOMIC DNA]</scope>
    <source>
        <strain evidence="6">UBA11247</strain>
    </source>
</reference>
<dbReference type="STRING" id="863239.GCA_000213935_01072"/>
<dbReference type="InterPro" id="IPR019826">
    <property type="entry name" value="Carboxylesterase_B_AS"/>
</dbReference>
<dbReference type="SUPFAM" id="SSF53474">
    <property type="entry name" value="alpha/beta-Hydrolases"/>
    <property type="match status" value="1"/>
</dbReference>
<feature type="region of interest" description="Disordered" evidence="4">
    <location>
        <begin position="44"/>
        <end position="71"/>
    </location>
</feature>
<dbReference type="InterPro" id="IPR002018">
    <property type="entry name" value="CarbesteraseB"/>
</dbReference>
<evidence type="ECO:0000313" key="6">
    <source>
        <dbReference type="EMBL" id="HCT14401.1"/>
    </source>
</evidence>
<dbReference type="RefSeq" id="WP_273051643.1">
    <property type="nucleotide sequence ID" value="NZ_DAITTW010000038.1"/>
</dbReference>
<dbReference type="GO" id="GO:0016787">
    <property type="term" value="F:hydrolase activity"/>
    <property type="evidence" value="ECO:0007669"/>
    <property type="project" value="UniProtKB-KW"/>
</dbReference>
<gene>
    <name evidence="6" type="ORF">DIW82_06315</name>
</gene>
<dbReference type="InterPro" id="IPR050309">
    <property type="entry name" value="Type-B_Carboxylest/Lipase"/>
</dbReference>
<comment type="caution">
    <text evidence="6">The sequence shown here is derived from an EMBL/GenBank/DDBJ whole genome shotgun (WGS) entry which is preliminary data.</text>
</comment>
<dbReference type="Pfam" id="PF00135">
    <property type="entry name" value="COesterase"/>
    <property type="match status" value="1"/>
</dbReference>
<feature type="domain" description="Carboxylesterase type B" evidence="5">
    <location>
        <begin position="5"/>
        <end position="332"/>
    </location>
</feature>
<evidence type="ECO:0000256" key="1">
    <source>
        <dbReference type="ARBA" id="ARBA00005964"/>
    </source>
</evidence>
<dbReference type="Gene3D" id="3.40.50.1820">
    <property type="entry name" value="alpha/beta hydrolase"/>
    <property type="match status" value="1"/>
</dbReference>
<evidence type="ECO:0000256" key="3">
    <source>
        <dbReference type="RuleBase" id="RU361235"/>
    </source>
</evidence>
<name>A0A3D4SZG8_9CORY</name>
<dbReference type="Proteomes" id="UP000261739">
    <property type="component" value="Unassembled WGS sequence"/>
</dbReference>
<evidence type="ECO:0000313" key="7">
    <source>
        <dbReference type="Proteomes" id="UP000261739"/>
    </source>
</evidence>
<evidence type="ECO:0000256" key="4">
    <source>
        <dbReference type="SAM" id="MobiDB-lite"/>
    </source>
</evidence>
<dbReference type="PANTHER" id="PTHR11559">
    <property type="entry name" value="CARBOXYLESTERASE"/>
    <property type="match status" value="1"/>
</dbReference>
<dbReference type="AlphaFoldDB" id="A0A3D4SZG8"/>
<dbReference type="EMBL" id="DQID01000167">
    <property type="protein sequence ID" value="HCT14401.1"/>
    <property type="molecule type" value="Genomic_DNA"/>
</dbReference>
<evidence type="ECO:0000256" key="2">
    <source>
        <dbReference type="ARBA" id="ARBA00022801"/>
    </source>
</evidence>
<dbReference type="InterPro" id="IPR029058">
    <property type="entry name" value="AB_hydrolase_fold"/>
</dbReference>
<protein>
    <recommendedName>
        <fullName evidence="3">Carboxylic ester hydrolase</fullName>
        <ecNumber evidence="3">3.1.1.-</ecNumber>
    </recommendedName>
</protein>
<evidence type="ECO:0000259" key="5">
    <source>
        <dbReference type="Pfam" id="PF00135"/>
    </source>
</evidence>
<accession>A0A3D4SZG8</accession>
<organism evidence="6 7">
    <name type="scientific">Corynebacterium nuruki</name>
    <dbReference type="NCBI Taxonomy" id="1032851"/>
    <lineage>
        <taxon>Bacteria</taxon>
        <taxon>Bacillati</taxon>
        <taxon>Actinomycetota</taxon>
        <taxon>Actinomycetes</taxon>
        <taxon>Mycobacteriales</taxon>
        <taxon>Corynebacteriaceae</taxon>
        <taxon>Corynebacterium</taxon>
    </lineage>
</organism>
<comment type="similarity">
    <text evidence="1 3">Belongs to the type-B carboxylesterase/lipase family.</text>
</comment>
<sequence length="500" mass="52164">MTVSAQTTAGRVDGVWREGSAAFLGIPYAAAPVGDLRFTAPVPPDPWTGVRDATRPGPTPQRRPFSDTPTIPEPVIPGDATLNLNVFTPAPDDPGARLPVLVWIHGGAYISGTPSSPWYDGRSFNRDGIVTVSISYRLGFDGFGWVGGDGPDSLNRGLLDQLAALEWVRDNIAGFGGDPDRVTVAGQSAGGTSVLDLLAVPRATGLFRRAIAQSPALNDIPADEVIRASGTLAGTLGIPCTPDGWRSLTPDQILDVERSGAAYGGFSMFDPPEPTDIRSVTGALRAGAAPPSTMAWAPAVDGELFPAPVTTAVADGHGADIPLLLGGNRTEFPMPSPRPRAQIVDALRAAGVGETALSRFGAELDLIGDAFADSLVASELQFGTGTIRVADARRRAGGAGTWLYDFNGRTARGNLSPHCTDIPYSFDLLDAPGVEPVLGAAPSQQLADAMHGDWVRFITDGTLDWPTVEEAGVRQARVYDAAGSHLDVDSKAVAADMTGV</sequence>
<dbReference type="EC" id="3.1.1.-" evidence="3"/>
<proteinExistence type="inferred from homology"/>
<keyword evidence="2 3" id="KW-0378">Hydrolase</keyword>